<dbReference type="PANTHER" id="PTHR31057">
    <property type="entry name" value="E3 UFM1-PROTEIN LIGASE 1"/>
    <property type="match status" value="1"/>
</dbReference>
<dbReference type="Pfam" id="PF23659">
    <property type="entry name" value="UFL1"/>
    <property type="match status" value="1"/>
</dbReference>
<evidence type="ECO:0000256" key="5">
    <source>
        <dbReference type="ARBA" id="ARBA00022786"/>
    </source>
</evidence>
<evidence type="ECO:0000256" key="3">
    <source>
        <dbReference type="ARBA" id="ARBA00014160"/>
    </source>
</evidence>
<dbReference type="InterPro" id="IPR056580">
    <property type="entry name" value="Ufl1_dom"/>
</dbReference>
<evidence type="ECO:0000313" key="11">
    <source>
        <dbReference type="Proteomes" id="UP000274131"/>
    </source>
</evidence>
<name>A0A0N4V9S9_ENTVE</name>
<dbReference type="Pfam" id="PF09743">
    <property type="entry name" value="E3_UFM1_ligase"/>
    <property type="match status" value="1"/>
</dbReference>
<feature type="region of interest" description="Disordered" evidence="7">
    <location>
        <begin position="414"/>
        <end position="454"/>
    </location>
</feature>
<dbReference type="GO" id="GO:1990592">
    <property type="term" value="P:protein K69-linked ufmylation"/>
    <property type="evidence" value="ECO:0007669"/>
    <property type="project" value="TreeGrafter"/>
</dbReference>
<evidence type="ECO:0000256" key="4">
    <source>
        <dbReference type="ARBA" id="ARBA00022679"/>
    </source>
</evidence>
<evidence type="ECO:0000259" key="8">
    <source>
        <dbReference type="Pfam" id="PF09743"/>
    </source>
</evidence>
<accession>A0A0N4V9S9</accession>
<keyword evidence="4" id="KW-0808">Transferase</keyword>
<sequence>MAATWADIQKLAADLQRVQLAGGAKRLSEKNCVEVVSMLLAAKEIDIVFTVDGREYLTKKHLVTEVKNECIGNGGRVSLSELAHTLNVNYEHIEEAVQSILKQTNSFELCNAELISKFAFFLQLSVFNKDYVHSLYKKMNETLQSSGVLSISQIAKTWDLPSEILNNLVLKEISANIDAIQDGDKIYTKTYLKSQKNLLRAVLNSLTRVTSISRIMPYLNLSMPLFWRLYDELSAEQEIFGTVQGGRSSYHAYFVPVLYTYLVKSFVKKTFERENLLEVSTFSKLAVSDPVGMLKEVFSQDEYSSLIFFPSVIVSESRWGNIVDEVTEEMKKQHFADVYAHLPPSFSTDEDVEKAISMCLHTNKDWRSVSGLNMIYEQQLLVQALRALDKYISEKAATEAVLWERKSKLMTKAERQKLDSESEVPKSKRSKGGRGRAGRQSAKDVIDSEPGPASVDFEDIKQNLEALGNFPLELLDEITEQILDTVAINLKTRIESILQNSRSVSIKEEKQSHAVFKENMQNLYDQICMFEDGSSAFPEEDCERLSMHLFKTLCTDAANLVLSFVRDDTISAIENPALREAVSQLFLSVGHYNFESFHDSLAKISSPALCSISLKTPDKKRRSWFAVFRNELVRLYAEGLEKRLEECADSATGLLVALLLIFARKHIAVHATGKFVSRLIKEVLFI</sequence>
<gene>
    <name evidence="10" type="ORF">EVEC_LOCUS6722</name>
</gene>
<keyword evidence="5" id="KW-0833">Ubl conjugation pathway</keyword>
<feature type="domain" description="E3 UFM1-protein ligase 1-like N-terminal" evidence="8">
    <location>
        <begin position="7"/>
        <end position="292"/>
    </location>
</feature>
<feature type="domain" description="E3 UFM1-protein ligase 1-like" evidence="9">
    <location>
        <begin position="514"/>
        <end position="616"/>
    </location>
</feature>
<dbReference type="EMBL" id="UXUI01008622">
    <property type="protein sequence ID" value="VDD91971.1"/>
    <property type="molecule type" value="Genomic_DNA"/>
</dbReference>
<dbReference type="GO" id="GO:0034976">
    <property type="term" value="P:response to endoplasmic reticulum stress"/>
    <property type="evidence" value="ECO:0007669"/>
    <property type="project" value="TreeGrafter"/>
</dbReference>
<keyword evidence="11" id="KW-1185">Reference proteome</keyword>
<evidence type="ECO:0000256" key="7">
    <source>
        <dbReference type="SAM" id="MobiDB-lite"/>
    </source>
</evidence>
<dbReference type="GO" id="GO:0032434">
    <property type="term" value="P:regulation of proteasomal ubiquitin-dependent protein catabolic process"/>
    <property type="evidence" value="ECO:0007669"/>
    <property type="project" value="TreeGrafter"/>
</dbReference>
<reference evidence="10 11" key="2">
    <citation type="submission" date="2018-10" db="EMBL/GenBank/DDBJ databases">
        <authorList>
            <consortium name="Pathogen Informatics"/>
        </authorList>
    </citation>
    <scope>NUCLEOTIDE SEQUENCE [LARGE SCALE GENOMIC DNA]</scope>
</reference>
<dbReference type="Proteomes" id="UP000274131">
    <property type="component" value="Unassembled WGS sequence"/>
</dbReference>
<reference evidence="12" key="1">
    <citation type="submission" date="2017-02" db="UniProtKB">
        <authorList>
            <consortium name="WormBaseParasite"/>
        </authorList>
    </citation>
    <scope>IDENTIFICATION</scope>
</reference>
<dbReference type="InterPro" id="IPR056579">
    <property type="entry name" value="Ufl1_N"/>
</dbReference>
<evidence type="ECO:0000313" key="10">
    <source>
        <dbReference type="EMBL" id="VDD91971.1"/>
    </source>
</evidence>
<comment type="function">
    <text evidence="1">E3 UFM1-protein ligase that mediates ufmylation of target proteins.</text>
</comment>
<dbReference type="GO" id="GO:0005789">
    <property type="term" value="C:endoplasmic reticulum membrane"/>
    <property type="evidence" value="ECO:0007669"/>
    <property type="project" value="TreeGrafter"/>
</dbReference>
<dbReference type="OrthoDB" id="10258297at2759"/>
<evidence type="ECO:0000256" key="1">
    <source>
        <dbReference type="ARBA" id="ARBA00003950"/>
    </source>
</evidence>
<comment type="similarity">
    <text evidence="2">Belongs to the UFL1 family.</text>
</comment>
<dbReference type="Pfam" id="PF25870">
    <property type="entry name" value="WHD_UFL1_5th"/>
    <property type="match status" value="1"/>
</dbReference>
<dbReference type="InterPro" id="IPR018611">
    <property type="entry name" value="Ufl1"/>
</dbReference>
<feature type="compositionally biased region" description="Basic residues" evidence="7">
    <location>
        <begin position="427"/>
        <end position="437"/>
    </location>
</feature>
<organism evidence="12">
    <name type="scientific">Enterobius vermicularis</name>
    <name type="common">Human pinworm</name>
    <dbReference type="NCBI Taxonomy" id="51028"/>
    <lineage>
        <taxon>Eukaryota</taxon>
        <taxon>Metazoa</taxon>
        <taxon>Ecdysozoa</taxon>
        <taxon>Nematoda</taxon>
        <taxon>Chromadorea</taxon>
        <taxon>Rhabditida</taxon>
        <taxon>Spirurina</taxon>
        <taxon>Oxyuridomorpha</taxon>
        <taxon>Oxyuroidea</taxon>
        <taxon>Oxyuridae</taxon>
        <taxon>Enterobius</taxon>
    </lineage>
</organism>
<evidence type="ECO:0000256" key="2">
    <source>
        <dbReference type="ARBA" id="ARBA00010789"/>
    </source>
</evidence>
<protein>
    <recommendedName>
        <fullName evidence="3">E3 UFM1-protein ligase 1 homolog</fullName>
    </recommendedName>
    <alternativeName>
        <fullName evidence="6">E3 UFM1-protein transferase 1 homolog</fullName>
    </alternativeName>
</protein>
<evidence type="ECO:0000256" key="6">
    <source>
        <dbReference type="ARBA" id="ARBA00030452"/>
    </source>
</evidence>
<dbReference type="WBParaSite" id="EVEC_0000720101-mRNA-1">
    <property type="protein sequence ID" value="EVEC_0000720101-mRNA-1"/>
    <property type="gene ID" value="EVEC_0000720101"/>
</dbReference>
<dbReference type="AlphaFoldDB" id="A0A0N4V9S9"/>
<dbReference type="PANTHER" id="PTHR31057:SF0">
    <property type="entry name" value="E3 UFM1-PROTEIN LIGASE 1"/>
    <property type="match status" value="1"/>
</dbReference>
<evidence type="ECO:0000313" key="12">
    <source>
        <dbReference type="WBParaSite" id="EVEC_0000720101-mRNA-1"/>
    </source>
</evidence>
<proteinExistence type="inferred from homology"/>
<evidence type="ECO:0000259" key="9">
    <source>
        <dbReference type="Pfam" id="PF23659"/>
    </source>
</evidence>
<feature type="compositionally biased region" description="Basic and acidic residues" evidence="7">
    <location>
        <begin position="414"/>
        <end position="426"/>
    </location>
</feature>
<dbReference type="STRING" id="51028.A0A0N4V9S9"/>
<dbReference type="GO" id="GO:0061666">
    <property type="term" value="F:UFM1 ligase activity"/>
    <property type="evidence" value="ECO:0007669"/>
    <property type="project" value="InterPro"/>
</dbReference>